<dbReference type="EMBL" id="FSQW01000002">
    <property type="protein sequence ID" value="SIN85617.1"/>
    <property type="molecule type" value="Genomic_DNA"/>
</dbReference>
<sequence length="361" mass="38459">MKNLASAGALVAACAIATPVLAHDVRADDHAPIGVMADHAHKKGEVMFSVRHMHMEMSGAQVDTDQISANDIVTTIPNRFFGAPGQPPTLRIVPTSMRTDMTMVGAMYAPTDWVTLVAMGSYIQKEMDHVTFAGGMGTTELGEFRTSPEGFGDITVGGIFPVLGVADRKADNQQELNIRAAISIPTGSTTKTDDILTPMGGNPTVRVPYMMQIGSGTWDLKPAVTFKGWASKLGYGAQYSGTIRTGTNDQGYSFGDIHEATAWISYLAAQGVSLSGRVKARTMGWVDGIDPMIMGPVQTANPDFQGGDRVDLIAGINTVVTHGALAGHRFALEVGAPIYQNLNGPQMPGDWMLTIGWQKAF</sequence>
<gene>
    <name evidence="2" type="ORF">SAMN02745824_2052</name>
</gene>
<protein>
    <recommendedName>
        <fullName evidence="4">MetA-pathway of phenol degradation</fullName>
    </recommendedName>
</protein>
<feature type="signal peptide" evidence="1">
    <location>
        <begin position="1"/>
        <end position="22"/>
    </location>
</feature>
<dbReference type="STRING" id="1123272.SAMN02745824_2052"/>
<dbReference type="Proteomes" id="UP000185192">
    <property type="component" value="Unassembled WGS sequence"/>
</dbReference>
<evidence type="ECO:0000256" key="1">
    <source>
        <dbReference type="SAM" id="SignalP"/>
    </source>
</evidence>
<name>A0A1N6ERK2_9SPHN</name>
<keyword evidence="1" id="KW-0732">Signal</keyword>
<keyword evidence="3" id="KW-1185">Reference proteome</keyword>
<feature type="chain" id="PRO_5012523232" description="MetA-pathway of phenol degradation" evidence="1">
    <location>
        <begin position="23"/>
        <end position="361"/>
    </location>
</feature>
<dbReference type="RefSeq" id="WP_074205149.1">
    <property type="nucleotide sequence ID" value="NZ_FSQW01000002.1"/>
</dbReference>
<accession>A0A1N6ERK2</accession>
<dbReference type="OrthoDB" id="5450709at2"/>
<evidence type="ECO:0000313" key="2">
    <source>
        <dbReference type="EMBL" id="SIN85617.1"/>
    </source>
</evidence>
<organism evidence="2 3">
    <name type="scientific">Parasphingorhabdus marina DSM 22363</name>
    <dbReference type="NCBI Taxonomy" id="1123272"/>
    <lineage>
        <taxon>Bacteria</taxon>
        <taxon>Pseudomonadati</taxon>
        <taxon>Pseudomonadota</taxon>
        <taxon>Alphaproteobacteria</taxon>
        <taxon>Sphingomonadales</taxon>
        <taxon>Sphingomonadaceae</taxon>
        <taxon>Parasphingorhabdus</taxon>
    </lineage>
</organism>
<proteinExistence type="predicted"/>
<reference evidence="3" key="1">
    <citation type="submission" date="2016-11" db="EMBL/GenBank/DDBJ databases">
        <authorList>
            <person name="Varghese N."/>
            <person name="Submissions S."/>
        </authorList>
    </citation>
    <scope>NUCLEOTIDE SEQUENCE [LARGE SCALE GENOMIC DNA]</scope>
    <source>
        <strain evidence="3">DSM 22363</strain>
    </source>
</reference>
<dbReference type="AlphaFoldDB" id="A0A1N6ERK2"/>
<evidence type="ECO:0008006" key="4">
    <source>
        <dbReference type="Google" id="ProtNLM"/>
    </source>
</evidence>
<evidence type="ECO:0000313" key="3">
    <source>
        <dbReference type="Proteomes" id="UP000185192"/>
    </source>
</evidence>